<dbReference type="EMBL" id="CADEPI010000015">
    <property type="protein sequence ID" value="CAB3364312.1"/>
    <property type="molecule type" value="Genomic_DNA"/>
</dbReference>
<dbReference type="OrthoDB" id="538816at2759"/>
<reference evidence="3 4" key="1">
    <citation type="submission" date="2020-04" db="EMBL/GenBank/DDBJ databases">
        <authorList>
            <person name="Alioto T."/>
            <person name="Alioto T."/>
            <person name="Gomez Garrido J."/>
        </authorList>
    </citation>
    <scope>NUCLEOTIDE SEQUENCE [LARGE SCALE GENOMIC DNA]</scope>
</reference>
<dbReference type="SUPFAM" id="SSF56436">
    <property type="entry name" value="C-type lectin-like"/>
    <property type="match status" value="1"/>
</dbReference>
<dbReference type="Gene3D" id="3.10.100.10">
    <property type="entry name" value="Mannose-Binding Protein A, subunit A"/>
    <property type="match status" value="1"/>
</dbReference>
<accession>A0A8S1C5E1</accession>
<evidence type="ECO:0000259" key="2">
    <source>
        <dbReference type="PROSITE" id="PS50041"/>
    </source>
</evidence>
<evidence type="ECO:0000256" key="1">
    <source>
        <dbReference type="ARBA" id="ARBA00023157"/>
    </source>
</evidence>
<protein>
    <recommendedName>
        <fullName evidence="2">C-type lectin domain-containing protein</fullName>
    </recommendedName>
</protein>
<dbReference type="Proteomes" id="UP000494165">
    <property type="component" value="Unassembled WGS sequence"/>
</dbReference>
<dbReference type="InterPro" id="IPR016187">
    <property type="entry name" value="CTDL_fold"/>
</dbReference>
<gene>
    <name evidence="3" type="ORF">CLODIP_2_CD14460</name>
</gene>
<dbReference type="AlphaFoldDB" id="A0A8S1C5E1"/>
<feature type="domain" description="C-type lectin" evidence="2">
    <location>
        <begin position="45"/>
        <end position="167"/>
    </location>
</feature>
<dbReference type="PROSITE" id="PS00615">
    <property type="entry name" value="C_TYPE_LECTIN_1"/>
    <property type="match status" value="1"/>
</dbReference>
<dbReference type="InterPro" id="IPR016186">
    <property type="entry name" value="C-type_lectin-like/link_sf"/>
</dbReference>
<dbReference type="InterPro" id="IPR001304">
    <property type="entry name" value="C-type_lectin-like"/>
</dbReference>
<comment type="caution">
    <text evidence="3">The sequence shown here is derived from an EMBL/GenBank/DDBJ whole genome shotgun (WGS) entry which is preliminary data.</text>
</comment>
<dbReference type="Pfam" id="PF00059">
    <property type="entry name" value="Lectin_C"/>
    <property type="match status" value="1"/>
</dbReference>
<keyword evidence="1" id="KW-1015">Disulfide bond</keyword>
<evidence type="ECO:0000313" key="4">
    <source>
        <dbReference type="Proteomes" id="UP000494165"/>
    </source>
</evidence>
<organism evidence="3 4">
    <name type="scientific">Cloeon dipterum</name>
    <dbReference type="NCBI Taxonomy" id="197152"/>
    <lineage>
        <taxon>Eukaryota</taxon>
        <taxon>Metazoa</taxon>
        <taxon>Ecdysozoa</taxon>
        <taxon>Arthropoda</taxon>
        <taxon>Hexapoda</taxon>
        <taxon>Insecta</taxon>
        <taxon>Pterygota</taxon>
        <taxon>Palaeoptera</taxon>
        <taxon>Ephemeroptera</taxon>
        <taxon>Pisciforma</taxon>
        <taxon>Baetidae</taxon>
        <taxon>Cloeon</taxon>
    </lineage>
</organism>
<keyword evidence="4" id="KW-1185">Reference proteome</keyword>
<dbReference type="CDD" id="cd00037">
    <property type="entry name" value="CLECT"/>
    <property type="match status" value="1"/>
</dbReference>
<proteinExistence type="predicted"/>
<dbReference type="PROSITE" id="PS50041">
    <property type="entry name" value="C_TYPE_LECTIN_2"/>
    <property type="match status" value="1"/>
</dbReference>
<dbReference type="InterPro" id="IPR018378">
    <property type="entry name" value="C-type_lectin_CS"/>
</dbReference>
<dbReference type="PANTHER" id="PTHR22803">
    <property type="entry name" value="MANNOSE, PHOSPHOLIPASE, LECTIN RECEPTOR RELATED"/>
    <property type="match status" value="1"/>
</dbReference>
<evidence type="ECO:0000313" key="3">
    <source>
        <dbReference type="EMBL" id="CAB3364312.1"/>
    </source>
</evidence>
<sequence length="182" mass="20689">MSISSVMYFVSKPNNRSFFGDQGQLNTLGKICVDPFENFKGLTEVNGKKYYIHTREPTSWPLANKFCKDFGMTLASLKTEKEMIDLFHATQKVSAFDSWWVSAKYDGGVFKWEDGTVLGLDSNIWGKNYSQPSDYLKNKNVCTDFHSGIYSGLHDSPCSANYRFICETNLNYLRACSITKTT</sequence>
<dbReference type="SMART" id="SM00034">
    <property type="entry name" value="CLECT"/>
    <property type="match status" value="1"/>
</dbReference>
<dbReference type="InterPro" id="IPR050111">
    <property type="entry name" value="C-type_lectin/snaclec_domain"/>
</dbReference>
<name>A0A8S1C5E1_9INSE</name>